<reference evidence="5" key="4">
    <citation type="journal article" date="2019" name="Int. J. Syst. Evol. Microbiol.">
        <title>The Global Catalogue of Microorganisms (GCM) 10K type strain sequencing project: providing services to taxonomists for standard genome sequencing and annotation.</title>
        <authorList>
            <consortium name="The Broad Institute Genomics Platform"/>
            <consortium name="The Broad Institute Genome Sequencing Center for Infectious Disease"/>
            <person name="Wu L."/>
            <person name="Ma J."/>
        </authorList>
    </citation>
    <scope>NUCLEOTIDE SEQUENCE [LARGE SCALE GENOMIC DNA]</scope>
    <source>
        <strain evidence="5">CGMCC 1.12707</strain>
    </source>
</reference>
<name>A0A1M6ZX48_9FLAO</name>
<accession>A0A1M6ZX48</accession>
<sequence>MKNLIKIYIIEKPWFSTVVFIVLLLLISLFNLGNILSILLFLVGLIFLLLASIIQLSKKIWAGFLNLFIAISIILLLYILVNVFSDFMMHYHRL</sequence>
<reference evidence="3" key="2">
    <citation type="submission" date="2016-11" db="EMBL/GenBank/DDBJ databases">
        <authorList>
            <person name="Jaros S."/>
            <person name="Januszkiewicz K."/>
            <person name="Wedrychowicz H."/>
        </authorList>
    </citation>
    <scope>NUCLEOTIDE SEQUENCE [LARGE SCALE GENOMIC DNA]</scope>
    <source>
        <strain evidence="3">DSM 27989</strain>
    </source>
</reference>
<evidence type="ECO:0000313" key="5">
    <source>
        <dbReference type="Proteomes" id="UP000650994"/>
    </source>
</evidence>
<keyword evidence="5" id="KW-1185">Reference proteome</keyword>
<gene>
    <name evidence="2" type="ORF">GCM10010984_07460</name>
    <name evidence="3" type="ORF">SAMN05443634_10880</name>
</gene>
<keyword evidence="1" id="KW-0812">Transmembrane</keyword>
<keyword evidence="1" id="KW-1133">Transmembrane helix</keyword>
<evidence type="ECO:0000313" key="3">
    <source>
        <dbReference type="EMBL" id="SHL34903.1"/>
    </source>
</evidence>
<keyword evidence="1" id="KW-0472">Membrane</keyword>
<dbReference type="EMBL" id="BMFL01000004">
    <property type="protein sequence ID" value="GGE92319.1"/>
    <property type="molecule type" value="Genomic_DNA"/>
</dbReference>
<feature type="transmembrane region" description="Helical" evidence="1">
    <location>
        <begin position="36"/>
        <end position="54"/>
    </location>
</feature>
<feature type="transmembrane region" description="Helical" evidence="1">
    <location>
        <begin position="61"/>
        <end position="81"/>
    </location>
</feature>
<dbReference type="Proteomes" id="UP000650994">
    <property type="component" value="Unassembled WGS sequence"/>
</dbReference>
<reference evidence="4" key="3">
    <citation type="submission" date="2016-11" db="EMBL/GenBank/DDBJ databases">
        <authorList>
            <person name="Varghese N."/>
            <person name="Submissions S."/>
        </authorList>
    </citation>
    <scope>NUCLEOTIDE SEQUENCE [LARGE SCALE GENOMIC DNA]</scope>
    <source>
        <strain evidence="4">DSM 27989</strain>
    </source>
</reference>
<dbReference type="Proteomes" id="UP000184120">
    <property type="component" value="Unassembled WGS sequence"/>
</dbReference>
<reference evidence="2" key="5">
    <citation type="submission" date="2024-05" db="EMBL/GenBank/DDBJ databases">
        <authorList>
            <person name="Sun Q."/>
            <person name="Zhou Y."/>
        </authorList>
    </citation>
    <scope>NUCLEOTIDE SEQUENCE</scope>
    <source>
        <strain evidence="2">CGMCC 1.12707</strain>
    </source>
</reference>
<dbReference type="AlphaFoldDB" id="A0A1M6ZX48"/>
<dbReference type="EMBL" id="FRBH01000008">
    <property type="protein sequence ID" value="SHL34903.1"/>
    <property type="molecule type" value="Genomic_DNA"/>
</dbReference>
<protein>
    <submittedName>
        <fullName evidence="3">Uncharacterized protein</fullName>
    </submittedName>
</protein>
<proteinExistence type="predicted"/>
<organism evidence="3 4">
    <name type="scientific">Chishuiella changwenlii</name>
    <dbReference type="NCBI Taxonomy" id="1434701"/>
    <lineage>
        <taxon>Bacteria</taxon>
        <taxon>Pseudomonadati</taxon>
        <taxon>Bacteroidota</taxon>
        <taxon>Flavobacteriia</taxon>
        <taxon>Flavobacteriales</taxon>
        <taxon>Weeksellaceae</taxon>
        <taxon>Chishuiella</taxon>
    </lineage>
</organism>
<evidence type="ECO:0000313" key="2">
    <source>
        <dbReference type="EMBL" id="GGE92319.1"/>
    </source>
</evidence>
<reference evidence="2" key="1">
    <citation type="journal article" date="2014" name="Int. J. Syst. Evol. Microbiol.">
        <title>Complete genome of a new Firmicutes species belonging to the dominant human colonic microbiota ('Ruminococcus bicirculans') reveals two chromosomes and a selective capacity to utilize plant glucans.</title>
        <authorList>
            <consortium name="NISC Comparative Sequencing Program"/>
            <person name="Wegmann U."/>
            <person name="Louis P."/>
            <person name="Goesmann A."/>
            <person name="Henrissat B."/>
            <person name="Duncan S.H."/>
            <person name="Flint H.J."/>
        </authorList>
    </citation>
    <scope>NUCLEOTIDE SEQUENCE</scope>
    <source>
        <strain evidence="2">CGMCC 1.12707</strain>
    </source>
</reference>
<feature type="transmembrane region" description="Helical" evidence="1">
    <location>
        <begin position="12"/>
        <end position="30"/>
    </location>
</feature>
<evidence type="ECO:0000313" key="4">
    <source>
        <dbReference type="Proteomes" id="UP000184120"/>
    </source>
</evidence>
<evidence type="ECO:0000256" key="1">
    <source>
        <dbReference type="SAM" id="Phobius"/>
    </source>
</evidence>